<dbReference type="CDD" id="cd14254">
    <property type="entry name" value="Dockerin_II"/>
    <property type="match status" value="1"/>
</dbReference>
<feature type="compositionally biased region" description="Low complexity" evidence="2">
    <location>
        <begin position="492"/>
        <end position="502"/>
    </location>
</feature>
<dbReference type="SUPFAM" id="SSF63446">
    <property type="entry name" value="Type I dockerin domain"/>
    <property type="match status" value="1"/>
</dbReference>
<comment type="caution">
    <text evidence="4">The sequence shown here is derived from an EMBL/GenBank/DDBJ whole genome shotgun (WGS) entry which is preliminary data.</text>
</comment>
<dbReference type="GO" id="GO:0003993">
    <property type="term" value="F:acid phosphatase activity"/>
    <property type="evidence" value="ECO:0007669"/>
    <property type="project" value="InterPro"/>
</dbReference>
<dbReference type="InterPro" id="IPR036439">
    <property type="entry name" value="Dockerin_dom_sf"/>
</dbReference>
<dbReference type="InterPro" id="IPR004843">
    <property type="entry name" value="Calcineurin-like_PHP"/>
</dbReference>
<dbReference type="InterPro" id="IPR029052">
    <property type="entry name" value="Metallo-depent_PP-like"/>
</dbReference>
<dbReference type="InterPro" id="IPR002105">
    <property type="entry name" value="Dockerin_1_rpt"/>
</dbReference>
<dbReference type="Proteomes" id="UP000036923">
    <property type="component" value="Unassembled WGS sequence"/>
</dbReference>
<dbReference type="SUPFAM" id="SSF56300">
    <property type="entry name" value="Metallo-dependent phosphatases"/>
    <property type="match status" value="1"/>
</dbReference>
<dbReference type="AlphaFoldDB" id="A0A0L6JHD8"/>
<evidence type="ECO:0000313" key="4">
    <source>
        <dbReference type="EMBL" id="KNY25251.1"/>
    </source>
</evidence>
<evidence type="ECO:0000313" key="5">
    <source>
        <dbReference type="Proteomes" id="UP000036923"/>
    </source>
</evidence>
<dbReference type="STRING" id="398512.Bccel_0508"/>
<dbReference type="Pfam" id="PF16656">
    <property type="entry name" value="Pur_ac_phosph_N"/>
    <property type="match status" value="1"/>
</dbReference>
<keyword evidence="1" id="KW-0732">Signal</keyword>
<dbReference type="PROSITE" id="PS00018">
    <property type="entry name" value="EF_HAND_1"/>
    <property type="match status" value="1"/>
</dbReference>
<dbReference type="InterPro" id="IPR016134">
    <property type="entry name" value="Dockerin_dom"/>
</dbReference>
<dbReference type="OrthoDB" id="9809781at2"/>
<dbReference type="Gene3D" id="3.60.21.10">
    <property type="match status" value="1"/>
</dbReference>
<accession>A0A0L6JHD8</accession>
<dbReference type="PROSITE" id="PS00448">
    <property type="entry name" value="CLOS_CELLULOSOME_RPT"/>
    <property type="match status" value="1"/>
</dbReference>
<evidence type="ECO:0000259" key="3">
    <source>
        <dbReference type="PROSITE" id="PS51766"/>
    </source>
</evidence>
<dbReference type="EMBL" id="LGTC01000001">
    <property type="protein sequence ID" value="KNY25251.1"/>
    <property type="molecule type" value="Genomic_DNA"/>
</dbReference>
<proteinExistence type="predicted"/>
<dbReference type="GO" id="GO:0046872">
    <property type="term" value="F:metal ion binding"/>
    <property type="evidence" value="ECO:0007669"/>
    <property type="project" value="InterPro"/>
</dbReference>
<sequence>MKTVFRKSTSILLILALVLGQTIVSWSIDDAANVPKQITISATTMPSKVLNFTWTVKDTKLTTKNVLQVMEKSLSSEFDPIKAVKFQATARKGYNMPGKLVIKATAKNLKPDTEYLYRVGNETANVWSEGSFKTIVDSSKDSEISFVFIADPQIDGIDSKAASVSFEKVFNKYPDSSFTYVAGDFTEEGPNEVQWEGLFNGGGLYPNAGQKLFANTITVGTQGNHDWAGLDNHFSFPAINGLSNVYSFDAGPVHFIVLNTNYCDNNVSAFQKEMEWLEQDVKGTQKPWKIVLAHKPPYSGGLNINYEPDMKFLRQNLVPVLTRLGIDALLGGHDHTYSRGFVDLKGYNVKSSMLDKETAVQPKTFDNNGKEYTPVLFVGNCTSGASKWYPAGYYNADPDDPIAKNYAFLEKSSAGFSNRYQYQAYTKVSVSDNKLSFITEMFHYDLNTDKITKEPFVYEKYSVVKRSSSASQNPSPIITSASTPTRPPTKTPTPTNTPAIPTGDFNNDGIINMADVINLARRFNKVKGDQTYNLAYDLKNDGVINMADVLIMASKFNKTI</sequence>
<organism evidence="4 5">
    <name type="scientific">Pseudobacteroides cellulosolvens ATCC 35603 = DSM 2933</name>
    <dbReference type="NCBI Taxonomy" id="398512"/>
    <lineage>
        <taxon>Bacteria</taxon>
        <taxon>Bacillati</taxon>
        <taxon>Bacillota</taxon>
        <taxon>Clostridia</taxon>
        <taxon>Eubacteriales</taxon>
        <taxon>Oscillospiraceae</taxon>
        <taxon>Pseudobacteroides</taxon>
    </lineage>
</organism>
<dbReference type="Gene3D" id="2.60.40.380">
    <property type="entry name" value="Purple acid phosphatase-like, N-terminal"/>
    <property type="match status" value="1"/>
</dbReference>
<dbReference type="PROSITE" id="PS51766">
    <property type="entry name" value="DOCKERIN"/>
    <property type="match status" value="1"/>
</dbReference>
<name>A0A0L6JHD8_9FIRM</name>
<dbReference type="GO" id="GO:0000272">
    <property type="term" value="P:polysaccharide catabolic process"/>
    <property type="evidence" value="ECO:0007669"/>
    <property type="project" value="InterPro"/>
</dbReference>
<feature type="domain" description="Dockerin" evidence="3">
    <location>
        <begin position="498"/>
        <end position="560"/>
    </location>
</feature>
<evidence type="ECO:0000256" key="2">
    <source>
        <dbReference type="SAM" id="MobiDB-lite"/>
    </source>
</evidence>
<dbReference type="InterPro" id="IPR018247">
    <property type="entry name" value="EF_Hand_1_Ca_BS"/>
</dbReference>
<feature type="region of interest" description="Disordered" evidence="2">
    <location>
        <begin position="469"/>
        <end position="504"/>
    </location>
</feature>
<dbReference type="PANTHER" id="PTHR45867:SF3">
    <property type="entry name" value="ACID PHOSPHATASE TYPE 7"/>
    <property type="match status" value="1"/>
</dbReference>
<dbReference type="InterPro" id="IPR015914">
    <property type="entry name" value="PAPs_N"/>
</dbReference>
<keyword evidence="5" id="KW-1185">Reference proteome</keyword>
<dbReference type="SUPFAM" id="SSF49363">
    <property type="entry name" value="Purple acid phosphatase, N-terminal domain"/>
    <property type="match status" value="1"/>
</dbReference>
<dbReference type="InterPro" id="IPR008963">
    <property type="entry name" value="Purple_acid_Pase-like_N"/>
</dbReference>
<reference evidence="5" key="1">
    <citation type="submission" date="2015-07" db="EMBL/GenBank/DDBJ databases">
        <title>Near-Complete Genome Sequence of the Cellulolytic Bacterium Bacteroides (Pseudobacteroides) cellulosolvens ATCC 35603.</title>
        <authorList>
            <person name="Dassa B."/>
            <person name="Utturkar S.M."/>
            <person name="Klingeman D.M."/>
            <person name="Hurt R.A."/>
            <person name="Keller M."/>
            <person name="Xu J."/>
            <person name="Reddy Y.H.K."/>
            <person name="Borovok I."/>
            <person name="Grinberg I.R."/>
            <person name="Lamed R."/>
            <person name="Zhivin O."/>
            <person name="Bayer E.A."/>
            <person name="Brown S.D."/>
        </authorList>
    </citation>
    <scope>NUCLEOTIDE SEQUENCE [LARGE SCALE GENOMIC DNA]</scope>
    <source>
        <strain evidence="5">DSM 2933</strain>
    </source>
</reference>
<gene>
    <name evidence="4" type="ORF">Bccel_0508</name>
</gene>
<dbReference type="GO" id="GO:0004553">
    <property type="term" value="F:hydrolase activity, hydrolyzing O-glycosyl compounds"/>
    <property type="evidence" value="ECO:0007669"/>
    <property type="project" value="InterPro"/>
</dbReference>
<dbReference type="Pfam" id="PF00149">
    <property type="entry name" value="Metallophos"/>
    <property type="match status" value="1"/>
</dbReference>
<dbReference type="RefSeq" id="WP_036946550.1">
    <property type="nucleotide sequence ID" value="NZ_KN050763.1"/>
</dbReference>
<protein>
    <submittedName>
        <fullName evidence="4">Metallophosphoesterase</fullName>
    </submittedName>
</protein>
<feature type="compositionally biased region" description="Low complexity" evidence="2">
    <location>
        <begin position="474"/>
        <end position="484"/>
    </location>
</feature>
<dbReference type="Pfam" id="PF00404">
    <property type="entry name" value="Dockerin_1"/>
    <property type="match status" value="1"/>
</dbReference>
<dbReference type="PANTHER" id="PTHR45867">
    <property type="entry name" value="PURPLE ACID PHOSPHATASE"/>
    <property type="match status" value="1"/>
</dbReference>
<dbReference type="Gene3D" id="2.60.40.4130">
    <property type="match status" value="1"/>
</dbReference>
<evidence type="ECO:0000256" key="1">
    <source>
        <dbReference type="ARBA" id="ARBA00022729"/>
    </source>
</evidence>
<dbReference type="eggNOG" id="COG1409">
    <property type="taxonomic scope" value="Bacteria"/>
</dbReference>